<comment type="catalytic activity">
    <reaction evidence="9">
        <text>tRNA(Gly) + glycine + ATP = glycyl-tRNA(Gly) + AMP + diphosphate</text>
        <dbReference type="Rhea" id="RHEA:16013"/>
        <dbReference type="Rhea" id="RHEA-COMP:9664"/>
        <dbReference type="Rhea" id="RHEA-COMP:9683"/>
        <dbReference type="ChEBI" id="CHEBI:30616"/>
        <dbReference type="ChEBI" id="CHEBI:33019"/>
        <dbReference type="ChEBI" id="CHEBI:57305"/>
        <dbReference type="ChEBI" id="CHEBI:78442"/>
        <dbReference type="ChEBI" id="CHEBI:78522"/>
        <dbReference type="ChEBI" id="CHEBI:456215"/>
        <dbReference type="EC" id="6.1.1.14"/>
    </reaction>
</comment>
<comment type="similarity">
    <text evidence="1">Belongs to the class-II aminoacyl-tRNA synthetase family.</text>
</comment>
<name>A0A5C0UE56_9PROT</name>
<dbReference type="EC" id="6.1.1.14" evidence="3"/>
<evidence type="ECO:0000256" key="5">
    <source>
        <dbReference type="ARBA" id="ARBA00022741"/>
    </source>
</evidence>
<accession>A0A5C0UE56</accession>
<evidence type="ECO:0000256" key="1">
    <source>
        <dbReference type="ARBA" id="ARBA00008226"/>
    </source>
</evidence>
<keyword evidence="7" id="KW-0648">Protein biosynthesis</keyword>
<dbReference type="GO" id="GO:0004820">
    <property type="term" value="F:glycine-tRNA ligase activity"/>
    <property type="evidence" value="ECO:0007669"/>
    <property type="project" value="UniProtKB-EC"/>
</dbReference>
<evidence type="ECO:0000256" key="8">
    <source>
        <dbReference type="ARBA" id="ARBA00023146"/>
    </source>
</evidence>
<evidence type="ECO:0000313" key="11">
    <source>
        <dbReference type="Proteomes" id="UP000325155"/>
    </source>
</evidence>
<comment type="subunit">
    <text evidence="2">Tetramer of two alpha and two beta subunits.</text>
</comment>
<evidence type="ECO:0000256" key="7">
    <source>
        <dbReference type="ARBA" id="ARBA00022917"/>
    </source>
</evidence>
<dbReference type="PROSITE" id="PS50861">
    <property type="entry name" value="AA_TRNA_LIGASE_II_GLYAB"/>
    <property type="match status" value="1"/>
</dbReference>
<dbReference type="InterPro" id="IPR015944">
    <property type="entry name" value="Gly-tRNA-synth_bsu"/>
</dbReference>
<sequence length="666" mass="77957">MNKFLFEIMHESIPSEIIETSKKRWIDAIKSEFEDHQIRNVSLDIYLTNTRVITSVNDLPSEICKDDEIIKGPKSSIADEILEKFLKKHGKNKSDAYVENGFYYVKNIYASKNIEDMIPEICINIMKKMKWNKVMFWSKKMGWIRPIRRLVSIFNGSPMLWHMDAIDLSTSSSFIYDLIKREEFIASNFEEYENCLENKNIYLEESKKLDILIMEIENSFRKLKSTNENDKNTKLIINNENNNKNDQFLDNNSDNNFENNKKLCCINQKDILRICSQMESVNVYCAEINDTFEIPNEIKQAILKEQQHIGIFHGNILKYLFVFSDYALKSSDLLLSQTKRTVLSKFNDAYFFWTRDMACNEEYYSSKLQSTLFYKDLGSLYQKSERIKKVAERLCPNNDNLIREIGLIQFDLCMQTVDEMTELQGLLSYFYAKRNNENENVCNILYNQYVNNISTKDDLYLSLLYNLDSALAFIGKGMTPSGSADPLAIRRKCLQIIDCIIKLSEKGISVNLNELIENFKLNFDNQGISLDLSGFSTYFQKRCDYVLNKKYGILSKMNKEKDIIDAKKKLDKLSSFAELDKIVEVYNRLNKLDYDNAIHSQNSDETENQYKVLMALIGEENDLNNLLNISYEVEKIFDKVFLEDNLHIKGMLCKIKEKFEQFADFK</sequence>
<dbReference type="GO" id="GO:0005524">
    <property type="term" value="F:ATP binding"/>
    <property type="evidence" value="ECO:0007669"/>
    <property type="project" value="UniProtKB-KW"/>
</dbReference>
<evidence type="ECO:0000256" key="6">
    <source>
        <dbReference type="ARBA" id="ARBA00022840"/>
    </source>
</evidence>
<evidence type="ECO:0000256" key="2">
    <source>
        <dbReference type="ARBA" id="ARBA00011209"/>
    </source>
</evidence>
<keyword evidence="5" id="KW-0547">Nucleotide-binding</keyword>
<evidence type="ECO:0000256" key="3">
    <source>
        <dbReference type="ARBA" id="ARBA00012829"/>
    </source>
</evidence>
<keyword evidence="11" id="KW-1185">Reference proteome</keyword>
<reference evidence="10 11" key="1">
    <citation type="submission" date="2019-08" db="EMBL/GenBank/DDBJ databases">
        <title>Highly reduced genomes of protist endosymbionts show evolutionary convergence.</title>
        <authorList>
            <person name="George E."/>
            <person name="Husnik F."/>
            <person name="Tashyreva D."/>
            <person name="Prokopchuk G."/>
            <person name="Horak A."/>
            <person name="Kwong W.K."/>
            <person name="Lukes J."/>
            <person name="Keeling P.J."/>
        </authorList>
    </citation>
    <scope>NUCLEOTIDE SEQUENCE [LARGE SCALE GENOMIC DNA]</scope>
    <source>
        <strain evidence="10">1605</strain>
    </source>
</reference>
<dbReference type="GO" id="GO:0005829">
    <property type="term" value="C:cytosol"/>
    <property type="evidence" value="ECO:0007669"/>
    <property type="project" value="TreeGrafter"/>
</dbReference>
<protein>
    <recommendedName>
        <fullName evidence="3">glycine--tRNA ligase</fullName>
        <ecNumber evidence="3">6.1.1.14</ecNumber>
    </recommendedName>
</protein>
<dbReference type="PANTHER" id="PTHR30075:SF2">
    <property type="entry name" value="GLYCINE--TRNA LIGASE, CHLOROPLASTIC_MITOCHONDRIAL 2"/>
    <property type="match status" value="1"/>
</dbReference>
<dbReference type="EMBL" id="CP043315">
    <property type="protein sequence ID" value="QEK37990.1"/>
    <property type="molecule type" value="Genomic_DNA"/>
</dbReference>
<dbReference type="RefSeq" id="WP_148980837.1">
    <property type="nucleotide sequence ID" value="NZ_CP043315.1"/>
</dbReference>
<dbReference type="InterPro" id="IPR006194">
    <property type="entry name" value="Gly-tRNA-synth_heterodimer"/>
</dbReference>
<dbReference type="Proteomes" id="UP000325155">
    <property type="component" value="Chromosome"/>
</dbReference>
<dbReference type="AlphaFoldDB" id="A0A5C0UE56"/>
<organism evidence="10 11">
    <name type="scientific">Candidatus Cytomitobacter indipagum</name>
    <dbReference type="NCBI Taxonomy" id="2601575"/>
    <lineage>
        <taxon>Bacteria</taxon>
        <taxon>Pseudomonadati</taxon>
        <taxon>Pseudomonadota</taxon>
        <taxon>Alphaproteobacteria</taxon>
        <taxon>Holosporales</taxon>
        <taxon>Holosporaceae</taxon>
        <taxon>Candidatus Cytomitobacter</taxon>
    </lineage>
</organism>
<gene>
    <name evidence="10" type="ORF">FZC35_01170</name>
</gene>
<keyword evidence="4 10" id="KW-0436">Ligase</keyword>
<dbReference type="PRINTS" id="PR01045">
    <property type="entry name" value="TRNASYNTHGB"/>
</dbReference>
<dbReference type="KEGG" id="cip:FZC35_01170"/>
<dbReference type="Pfam" id="PF02092">
    <property type="entry name" value="tRNA_synt_2f"/>
    <property type="match status" value="2"/>
</dbReference>
<evidence type="ECO:0000256" key="9">
    <source>
        <dbReference type="ARBA" id="ARBA00047937"/>
    </source>
</evidence>
<evidence type="ECO:0000256" key="4">
    <source>
        <dbReference type="ARBA" id="ARBA00022598"/>
    </source>
</evidence>
<dbReference type="GO" id="GO:0006426">
    <property type="term" value="P:glycyl-tRNA aminoacylation"/>
    <property type="evidence" value="ECO:0007669"/>
    <property type="project" value="InterPro"/>
</dbReference>
<keyword evidence="8" id="KW-0030">Aminoacyl-tRNA synthetase</keyword>
<dbReference type="PANTHER" id="PTHR30075">
    <property type="entry name" value="GLYCYL-TRNA SYNTHETASE"/>
    <property type="match status" value="1"/>
</dbReference>
<evidence type="ECO:0000313" key="10">
    <source>
        <dbReference type="EMBL" id="QEK37990.1"/>
    </source>
</evidence>
<dbReference type="OrthoDB" id="9775440at2"/>
<proteinExistence type="inferred from homology"/>
<keyword evidence="6" id="KW-0067">ATP-binding</keyword>